<dbReference type="Proteomes" id="UP000480185">
    <property type="component" value="Unassembled WGS sequence"/>
</dbReference>
<comment type="caution">
    <text evidence="2">The sequence shown here is derived from an EMBL/GenBank/DDBJ whole genome shotgun (WGS) entry which is preliminary data.</text>
</comment>
<evidence type="ECO:0000313" key="2">
    <source>
        <dbReference type="EMBL" id="MRG85922.1"/>
    </source>
</evidence>
<organism evidence="2 3">
    <name type="scientific">Salinibacillus xinjiangensis</name>
    <dbReference type="NCBI Taxonomy" id="1229268"/>
    <lineage>
        <taxon>Bacteria</taxon>
        <taxon>Bacillati</taxon>
        <taxon>Bacillota</taxon>
        <taxon>Bacilli</taxon>
        <taxon>Bacillales</taxon>
        <taxon>Bacillaceae</taxon>
        <taxon>Salinibacillus</taxon>
    </lineage>
</organism>
<keyword evidence="1" id="KW-1133">Transmembrane helix</keyword>
<proteinExistence type="predicted"/>
<dbReference type="InterPro" id="IPR045946">
    <property type="entry name" value="DUF6366"/>
</dbReference>
<evidence type="ECO:0008006" key="4">
    <source>
        <dbReference type="Google" id="ProtNLM"/>
    </source>
</evidence>
<sequence>MSDKETPEQRRERLRQEEIKNNIGGNLNDSINKSNNGNLVDLVGSLGWKGTGILIIVIILGYIIYSLFFS</sequence>
<keyword evidence="1" id="KW-0812">Transmembrane</keyword>
<dbReference type="RefSeq" id="WP_153727851.1">
    <property type="nucleotide sequence ID" value="NZ_WJNH01000003.1"/>
</dbReference>
<evidence type="ECO:0000256" key="1">
    <source>
        <dbReference type="SAM" id="Phobius"/>
    </source>
</evidence>
<feature type="transmembrane region" description="Helical" evidence="1">
    <location>
        <begin position="46"/>
        <end position="68"/>
    </location>
</feature>
<dbReference type="OrthoDB" id="2935923at2"/>
<dbReference type="AlphaFoldDB" id="A0A6G1X4Q2"/>
<gene>
    <name evidence="2" type="ORF">GH754_06165</name>
</gene>
<reference evidence="2 3" key="1">
    <citation type="submission" date="2019-11" db="EMBL/GenBank/DDBJ databases">
        <authorList>
            <person name="Li J."/>
        </authorList>
    </citation>
    <scope>NUCLEOTIDE SEQUENCE [LARGE SCALE GENOMIC DNA]</scope>
    <source>
        <strain evidence="2 3">J4</strain>
    </source>
</reference>
<dbReference type="EMBL" id="WJNH01000003">
    <property type="protein sequence ID" value="MRG85922.1"/>
    <property type="molecule type" value="Genomic_DNA"/>
</dbReference>
<protein>
    <recommendedName>
        <fullName evidence="4">Phage capsid protein</fullName>
    </recommendedName>
</protein>
<keyword evidence="1" id="KW-0472">Membrane</keyword>
<dbReference type="Pfam" id="PF19893">
    <property type="entry name" value="DUF6366"/>
    <property type="match status" value="1"/>
</dbReference>
<keyword evidence="3" id="KW-1185">Reference proteome</keyword>
<accession>A0A6G1X4Q2</accession>
<name>A0A6G1X4Q2_9BACI</name>
<evidence type="ECO:0000313" key="3">
    <source>
        <dbReference type="Proteomes" id="UP000480185"/>
    </source>
</evidence>